<feature type="domain" description="Ice-binding protein C-terminal" evidence="2">
    <location>
        <begin position="128"/>
        <end position="151"/>
    </location>
</feature>
<name>A0A916RQ68_9BACT</name>
<dbReference type="Proteomes" id="UP000648801">
    <property type="component" value="Unassembled WGS sequence"/>
</dbReference>
<organism evidence="3 4">
    <name type="scientific">Edaphobacter acidisoli</name>
    <dbReference type="NCBI Taxonomy" id="2040573"/>
    <lineage>
        <taxon>Bacteria</taxon>
        <taxon>Pseudomonadati</taxon>
        <taxon>Acidobacteriota</taxon>
        <taxon>Terriglobia</taxon>
        <taxon>Terriglobales</taxon>
        <taxon>Acidobacteriaceae</taxon>
        <taxon>Edaphobacter</taxon>
    </lineage>
</organism>
<dbReference type="InterPro" id="IPR013424">
    <property type="entry name" value="Ice-binding_C"/>
</dbReference>
<accession>A0A916RQ68</accession>
<keyword evidence="1" id="KW-0732">Signal</keyword>
<protein>
    <recommendedName>
        <fullName evidence="2">Ice-binding protein C-terminal domain-containing protein</fullName>
    </recommendedName>
</protein>
<proteinExistence type="predicted"/>
<dbReference type="RefSeq" id="WP_188758863.1">
    <property type="nucleotide sequence ID" value="NZ_BMJB01000001.1"/>
</dbReference>
<dbReference type="EMBL" id="BMJB01000001">
    <property type="protein sequence ID" value="GGA65747.1"/>
    <property type="molecule type" value="Genomic_DNA"/>
</dbReference>
<gene>
    <name evidence="3" type="ORF">GCM10011507_16640</name>
</gene>
<comment type="caution">
    <text evidence="3">The sequence shown here is derived from an EMBL/GenBank/DDBJ whole genome shotgun (WGS) entry which is preliminary data.</text>
</comment>
<reference evidence="3" key="2">
    <citation type="submission" date="2020-09" db="EMBL/GenBank/DDBJ databases">
        <authorList>
            <person name="Sun Q."/>
            <person name="Zhou Y."/>
        </authorList>
    </citation>
    <scope>NUCLEOTIDE SEQUENCE</scope>
    <source>
        <strain evidence="3">CGMCC 1.15447</strain>
    </source>
</reference>
<reference evidence="3" key="1">
    <citation type="journal article" date="2014" name="Int. J. Syst. Evol. Microbiol.">
        <title>Complete genome sequence of Corynebacterium casei LMG S-19264T (=DSM 44701T), isolated from a smear-ripened cheese.</title>
        <authorList>
            <consortium name="US DOE Joint Genome Institute (JGI-PGF)"/>
            <person name="Walter F."/>
            <person name="Albersmeier A."/>
            <person name="Kalinowski J."/>
            <person name="Ruckert C."/>
        </authorList>
    </citation>
    <scope>NUCLEOTIDE SEQUENCE</scope>
    <source>
        <strain evidence="3">CGMCC 1.15447</strain>
    </source>
</reference>
<keyword evidence="4" id="KW-1185">Reference proteome</keyword>
<dbReference type="NCBIfam" id="TIGR02595">
    <property type="entry name" value="PEP_CTERM"/>
    <property type="match status" value="1"/>
</dbReference>
<sequence>MKRISLLLASALIASASLVAHADTFQYNVVFNNGQTTTDATFDSPSILTSTTTYIPATGTGSQGSILSVSAYPILNGCYNGFDACFITNSQAGGDVLYFHTNVESVGTYFDVFGNGMLTISKLSSPAPTPEPSSLLLLGSGLLGMGGVLKRKWQISAAE</sequence>
<evidence type="ECO:0000313" key="3">
    <source>
        <dbReference type="EMBL" id="GGA65747.1"/>
    </source>
</evidence>
<evidence type="ECO:0000256" key="1">
    <source>
        <dbReference type="SAM" id="SignalP"/>
    </source>
</evidence>
<evidence type="ECO:0000313" key="4">
    <source>
        <dbReference type="Proteomes" id="UP000648801"/>
    </source>
</evidence>
<evidence type="ECO:0000259" key="2">
    <source>
        <dbReference type="Pfam" id="PF07589"/>
    </source>
</evidence>
<dbReference type="AlphaFoldDB" id="A0A916RQ68"/>
<dbReference type="Pfam" id="PF07589">
    <property type="entry name" value="PEP-CTERM"/>
    <property type="match status" value="1"/>
</dbReference>
<feature type="signal peptide" evidence="1">
    <location>
        <begin position="1"/>
        <end position="22"/>
    </location>
</feature>
<feature type="chain" id="PRO_5037815369" description="Ice-binding protein C-terminal domain-containing protein" evidence="1">
    <location>
        <begin position="23"/>
        <end position="159"/>
    </location>
</feature>